<dbReference type="Pfam" id="PF13414">
    <property type="entry name" value="TPR_11"/>
    <property type="match status" value="1"/>
</dbReference>
<name>H5XVF7_9FIRM</name>
<reference evidence="1 2" key="1">
    <citation type="submission" date="2011-11" db="EMBL/GenBank/DDBJ databases">
        <title>The Noncontiguous Finished genome of Desulfosporosinus youngiae DSM 17734.</title>
        <authorList>
            <consortium name="US DOE Joint Genome Institute (JGI-PGF)"/>
            <person name="Lucas S."/>
            <person name="Han J."/>
            <person name="Lapidus A."/>
            <person name="Cheng J.-F."/>
            <person name="Goodwin L."/>
            <person name="Pitluck S."/>
            <person name="Peters L."/>
            <person name="Ovchinnikova G."/>
            <person name="Lu M."/>
            <person name="Land M.L."/>
            <person name="Hauser L."/>
            <person name="Pester M."/>
            <person name="Spring S."/>
            <person name="Ollivier B."/>
            <person name="Rattei T."/>
            <person name="Klenk H.-P."/>
            <person name="Wagner M."/>
            <person name="Loy A."/>
            <person name="Woyke T.J."/>
        </authorList>
    </citation>
    <scope>NUCLEOTIDE SEQUENCE [LARGE SCALE GENOMIC DNA]</scope>
    <source>
        <strain evidence="1 2">DSM 17734</strain>
    </source>
</reference>
<organism evidence="1 2">
    <name type="scientific">Desulfosporosinus youngiae DSM 17734</name>
    <dbReference type="NCBI Taxonomy" id="768710"/>
    <lineage>
        <taxon>Bacteria</taxon>
        <taxon>Bacillati</taxon>
        <taxon>Bacillota</taxon>
        <taxon>Clostridia</taxon>
        <taxon>Eubacteriales</taxon>
        <taxon>Desulfitobacteriaceae</taxon>
        <taxon>Desulfosporosinus</taxon>
    </lineage>
</organism>
<dbReference type="InterPro" id="IPR011990">
    <property type="entry name" value="TPR-like_helical_dom_sf"/>
</dbReference>
<keyword evidence="2" id="KW-1185">Reference proteome</keyword>
<dbReference type="SUPFAM" id="SSF48452">
    <property type="entry name" value="TPR-like"/>
    <property type="match status" value="1"/>
</dbReference>
<dbReference type="eggNOG" id="COG0457">
    <property type="taxonomic scope" value="Bacteria"/>
</dbReference>
<evidence type="ECO:0000313" key="1">
    <source>
        <dbReference type="EMBL" id="EHQ89893.1"/>
    </source>
</evidence>
<proteinExistence type="predicted"/>
<dbReference type="Gene3D" id="1.25.40.10">
    <property type="entry name" value="Tetratricopeptide repeat domain"/>
    <property type="match status" value="1"/>
</dbReference>
<evidence type="ECO:0000313" key="2">
    <source>
        <dbReference type="Proteomes" id="UP000005104"/>
    </source>
</evidence>
<dbReference type="Proteomes" id="UP000005104">
    <property type="component" value="Chromosome"/>
</dbReference>
<dbReference type="AlphaFoldDB" id="H5XVF7"/>
<dbReference type="STRING" id="768710.DesyoDRAFT_2845"/>
<protein>
    <submittedName>
        <fullName evidence="1">Uncharacterized protein</fullName>
    </submittedName>
</protein>
<sequence length="83" mass="9531">MTTCIVFNENSKSHANNNKGLTFKNSEELQRRLSKHQKAWESYTQAIEAYDKILLLSPDNIEVHKNMGLALKRLGDLQSKEVL</sequence>
<gene>
    <name evidence="1" type="ORF">DesyoDRAFT_2845</name>
</gene>
<dbReference type="RefSeq" id="WP_007784033.1">
    <property type="nucleotide sequence ID" value="NZ_CM001441.1"/>
</dbReference>
<dbReference type="EMBL" id="CM001441">
    <property type="protein sequence ID" value="EHQ89893.1"/>
    <property type="molecule type" value="Genomic_DNA"/>
</dbReference>
<dbReference type="HOGENOM" id="CLU_2537158_0_0_9"/>
<accession>H5XVF7</accession>